<feature type="region of interest" description="Disordered" evidence="1">
    <location>
        <begin position="1"/>
        <end position="25"/>
    </location>
</feature>
<evidence type="ECO:0000313" key="4">
    <source>
        <dbReference type="Proteomes" id="UP001501442"/>
    </source>
</evidence>
<dbReference type="Gene3D" id="1.10.260.40">
    <property type="entry name" value="lambda repressor-like DNA-binding domains"/>
    <property type="match status" value="1"/>
</dbReference>
<proteinExistence type="predicted"/>
<dbReference type="Proteomes" id="UP001501442">
    <property type="component" value="Unassembled WGS sequence"/>
</dbReference>
<evidence type="ECO:0000256" key="1">
    <source>
        <dbReference type="SAM" id="MobiDB-lite"/>
    </source>
</evidence>
<accession>A0ABP8UGN5</accession>
<gene>
    <name evidence="3" type="ORF">GCM10023196_053900</name>
</gene>
<dbReference type="CDD" id="cd00093">
    <property type="entry name" value="HTH_XRE"/>
    <property type="match status" value="1"/>
</dbReference>
<keyword evidence="4" id="KW-1185">Reference proteome</keyword>
<dbReference type="PROSITE" id="PS50943">
    <property type="entry name" value="HTH_CROC1"/>
    <property type="match status" value="1"/>
</dbReference>
<name>A0ABP8UGN5_9ACTN</name>
<feature type="compositionally biased region" description="Basic and acidic residues" evidence="1">
    <location>
        <begin position="11"/>
        <end position="24"/>
    </location>
</feature>
<evidence type="ECO:0000259" key="2">
    <source>
        <dbReference type="PROSITE" id="PS50943"/>
    </source>
</evidence>
<reference evidence="4" key="1">
    <citation type="journal article" date="2019" name="Int. J. Syst. Evol. Microbiol.">
        <title>The Global Catalogue of Microorganisms (GCM) 10K type strain sequencing project: providing services to taxonomists for standard genome sequencing and annotation.</title>
        <authorList>
            <consortium name="The Broad Institute Genomics Platform"/>
            <consortium name="The Broad Institute Genome Sequencing Center for Infectious Disease"/>
            <person name="Wu L."/>
            <person name="Ma J."/>
        </authorList>
    </citation>
    <scope>NUCLEOTIDE SEQUENCE [LARGE SCALE GENOMIC DNA]</scope>
    <source>
        <strain evidence="4">JCM 17939</strain>
    </source>
</reference>
<evidence type="ECO:0000313" key="3">
    <source>
        <dbReference type="EMBL" id="GAA4630067.1"/>
    </source>
</evidence>
<dbReference type="Pfam" id="PF13560">
    <property type="entry name" value="HTH_31"/>
    <property type="match status" value="1"/>
</dbReference>
<comment type="caution">
    <text evidence="3">The sequence shown here is derived from an EMBL/GenBank/DDBJ whole genome shotgun (WGS) entry which is preliminary data.</text>
</comment>
<sequence length="121" mass="13384">MAMENTISARGRGERHHEPRRTLDSDTAAMLRRYRQARRWSYRRASKETGVAYGYLAELEAARRAPSTVVAETLIRAYRLNPADAGALRSEALSGVGRDWRPGRGVSASDFPSDATIPHGA</sequence>
<dbReference type="SMART" id="SM00530">
    <property type="entry name" value="HTH_XRE"/>
    <property type="match status" value="1"/>
</dbReference>
<dbReference type="RefSeq" id="WP_345433805.1">
    <property type="nucleotide sequence ID" value="NZ_BAABHK010000008.1"/>
</dbReference>
<dbReference type="InterPro" id="IPR001387">
    <property type="entry name" value="Cro/C1-type_HTH"/>
</dbReference>
<dbReference type="InterPro" id="IPR010982">
    <property type="entry name" value="Lambda_DNA-bd_dom_sf"/>
</dbReference>
<protein>
    <recommendedName>
        <fullName evidence="2">HTH cro/C1-type domain-containing protein</fullName>
    </recommendedName>
</protein>
<organism evidence="3 4">
    <name type="scientific">Actinoallomurus vinaceus</name>
    <dbReference type="NCBI Taxonomy" id="1080074"/>
    <lineage>
        <taxon>Bacteria</taxon>
        <taxon>Bacillati</taxon>
        <taxon>Actinomycetota</taxon>
        <taxon>Actinomycetes</taxon>
        <taxon>Streptosporangiales</taxon>
        <taxon>Thermomonosporaceae</taxon>
        <taxon>Actinoallomurus</taxon>
    </lineage>
</organism>
<feature type="domain" description="HTH cro/C1-type" evidence="2">
    <location>
        <begin position="31"/>
        <end position="85"/>
    </location>
</feature>
<dbReference type="EMBL" id="BAABHK010000008">
    <property type="protein sequence ID" value="GAA4630067.1"/>
    <property type="molecule type" value="Genomic_DNA"/>
</dbReference>
<dbReference type="SUPFAM" id="SSF47413">
    <property type="entry name" value="lambda repressor-like DNA-binding domains"/>
    <property type="match status" value="1"/>
</dbReference>